<dbReference type="OrthoDB" id="2565180at2759"/>
<feature type="compositionally biased region" description="Basic and acidic residues" evidence="1">
    <location>
        <begin position="642"/>
        <end position="651"/>
    </location>
</feature>
<sequence length="1008" mass="112417">MSRPTPRPTYAPDPNGWIDTAPSSSRRMTQRPLISYNHGIATPLSSGYRSARPGPGPTASANIRKRLYDQTPLGQVKDRQGTLNRYLNTPSTMSDKERKLPLSDKDTPVQSHNSVRSGLIFGSKKRNQTDQVAGRGVQGSKLKDRDDFWQDYDTEEDDLQKTAKSMMASQKRGISQRKVVEKEDHVRLPLISQKRSLKKDEVPTAKISKKTIDRPGTPSLRKEKKFEIVGNVIEPSLPPPAQSTRSHDKSSRSQKCGMTGTPAQSTRSHHNNRSPSSTPPRRSPSLPELTPSLSPELETEPTQPRAPSSSPGPFDLLSPPERTPLISKISSPPPPITPIPDWVMNNHRQVNGRNPSQFAAIPSPWRRRDEHPHPPDDEPPQASDGKVKKRKREISKVEEVDRRVLLAAHEKRHKTPSPGNKEKKLVDLSSSDPPSSEPMLEDEEKKAPSEAPSPLRKPSKASGREGRKALTPIKVNALRGTISSSNIGRKPSQRSPITPRRRPRKGPIPVSPLPRTSIMQMQRDQETERERSLSPSPIKTTSKVFPRLSGRSPSPAIGFTNRIDEVEEREQLHAKLNKAENVGRGSEPPHTPRKPSPKRYQLQITPPKARSVRPKLTETQETLFVLPDPPAQPRFATPRRGGRADDGPREWKAAEMVPETLLDWGLEPEYVDTKDGIEAEDNALPEEEAVQVQDERDRVQNQSQTPEPPLFSPGLKDHSPEHGKDRRPSFGHRWSGKSIEPTALSQDFPRLLASSPISSRDQEASPAHSTPSLAAGRDQDGTDKAIREDPQSDAMKPKPASSSKWDHLHRGILAAGTSQTPNASQKQNKKRKSRSTTDEKAQQSKLASFGFFNDRPNQRMIRDFERKWEDEEDLDIDIPEDDQVIEAGHEEEKGKGKKLDKVPLPPLHPSLRPAGIKELQRRERDRSRSESRGLLDPGITPNRKNTTTTAAAAMTLSSPEPPLFDMRTSSLTSGTGSSQTSWSKTPGSTREWWDKLGNRRTSEFGTME</sequence>
<name>A0A1B9IZQ4_9TREE</name>
<gene>
    <name evidence="2" type="ORF">L486_00663</name>
</gene>
<dbReference type="Proteomes" id="UP000092583">
    <property type="component" value="Unassembled WGS sequence"/>
</dbReference>
<feature type="compositionally biased region" description="Acidic residues" evidence="1">
    <location>
        <begin position="678"/>
        <end position="689"/>
    </location>
</feature>
<accession>A0A1B9IZQ4</accession>
<reference evidence="2 3" key="1">
    <citation type="submission" date="2013-07" db="EMBL/GenBank/DDBJ databases">
        <title>The Genome Sequence of Kwoniella mangroviensis CBS10435.</title>
        <authorList>
            <consortium name="The Broad Institute Genome Sequencing Platform"/>
            <person name="Cuomo C."/>
            <person name="Litvintseva A."/>
            <person name="Chen Y."/>
            <person name="Heitman J."/>
            <person name="Sun S."/>
            <person name="Springer D."/>
            <person name="Dromer F."/>
            <person name="Young S.K."/>
            <person name="Zeng Q."/>
            <person name="Gargeya S."/>
            <person name="Fitzgerald M."/>
            <person name="Abouelleil A."/>
            <person name="Alvarado L."/>
            <person name="Berlin A.M."/>
            <person name="Chapman S.B."/>
            <person name="Dewar J."/>
            <person name="Goldberg J."/>
            <person name="Griggs A."/>
            <person name="Gujja S."/>
            <person name="Hansen M."/>
            <person name="Howarth C."/>
            <person name="Imamovic A."/>
            <person name="Larimer J."/>
            <person name="McCowan C."/>
            <person name="Murphy C."/>
            <person name="Pearson M."/>
            <person name="Priest M."/>
            <person name="Roberts A."/>
            <person name="Saif S."/>
            <person name="Shea T."/>
            <person name="Sykes S."/>
            <person name="Wortman J."/>
            <person name="Nusbaum C."/>
            <person name="Birren B."/>
        </authorList>
    </citation>
    <scope>NUCLEOTIDE SEQUENCE [LARGE SCALE GENOMIC DNA]</scope>
    <source>
        <strain evidence="2 3">CBS 10435</strain>
    </source>
</reference>
<feature type="compositionally biased region" description="Basic and acidic residues" evidence="1">
    <location>
        <begin position="887"/>
        <end position="901"/>
    </location>
</feature>
<dbReference type="EMBL" id="KI669459">
    <property type="protein sequence ID" value="OCF61019.1"/>
    <property type="molecule type" value="Genomic_DNA"/>
</dbReference>
<feature type="compositionally biased region" description="Basic and acidic residues" evidence="1">
    <location>
        <begin position="366"/>
        <end position="376"/>
    </location>
</feature>
<feature type="compositionally biased region" description="Basic and acidic residues" evidence="1">
    <location>
        <begin position="856"/>
        <end position="869"/>
    </location>
</feature>
<proteinExistence type="predicted"/>
<feature type="compositionally biased region" description="Polar residues" evidence="1">
    <location>
        <begin position="533"/>
        <end position="543"/>
    </location>
</feature>
<feature type="region of interest" description="Disordered" evidence="1">
    <location>
        <begin position="666"/>
        <end position="1008"/>
    </location>
</feature>
<feature type="compositionally biased region" description="Basic and acidic residues" evidence="1">
    <location>
        <begin position="523"/>
        <end position="532"/>
    </location>
</feature>
<feature type="compositionally biased region" description="Basic and acidic residues" evidence="1">
    <location>
        <begin position="94"/>
        <end position="107"/>
    </location>
</feature>
<feature type="compositionally biased region" description="Low complexity" evidence="1">
    <location>
        <begin position="968"/>
        <end position="985"/>
    </location>
</feature>
<protein>
    <submittedName>
        <fullName evidence="2">Uncharacterized protein</fullName>
    </submittedName>
</protein>
<evidence type="ECO:0000313" key="3">
    <source>
        <dbReference type="Proteomes" id="UP000092583"/>
    </source>
</evidence>
<organism evidence="2 3">
    <name type="scientific">Kwoniella mangroviensis CBS 10435</name>
    <dbReference type="NCBI Taxonomy" id="1331196"/>
    <lineage>
        <taxon>Eukaryota</taxon>
        <taxon>Fungi</taxon>
        <taxon>Dikarya</taxon>
        <taxon>Basidiomycota</taxon>
        <taxon>Agaricomycotina</taxon>
        <taxon>Tremellomycetes</taxon>
        <taxon>Tremellales</taxon>
        <taxon>Cryptococcaceae</taxon>
        <taxon>Kwoniella</taxon>
    </lineage>
</organism>
<feature type="compositionally biased region" description="Low complexity" evidence="1">
    <location>
        <begin position="283"/>
        <end position="296"/>
    </location>
</feature>
<feature type="compositionally biased region" description="Basic and acidic residues" evidence="1">
    <location>
        <begin position="991"/>
        <end position="1002"/>
    </location>
</feature>
<dbReference type="AlphaFoldDB" id="A0A1B9IZQ4"/>
<feature type="region of interest" description="Disordered" evidence="1">
    <location>
        <begin position="1"/>
        <end position="113"/>
    </location>
</feature>
<feature type="region of interest" description="Disordered" evidence="1">
    <location>
        <begin position="192"/>
        <end position="651"/>
    </location>
</feature>
<feature type="compositionally biased region" description="Basic and acidic residues" evidence="1">
    <location>
        <begin position="394"/>
        <end position="404"/>
    </location>
</feature>
<feature type="compositionally biased region" description="Acidic residues" evidence="1">
    <location>
        <begin position="870"/>
        <end position="884"/>
    </location>
</feature>
<feature type="compositionally biased region" description="Polar residues" evidence="1">
    <location>
        <begin position="81"/>
        <end position="93"/>
    </location>
</feature>
<feature type="compositionally biased region" description="Low complexity" evidence="1">
    <location>
        <begin position="427"/>
        <end position="438"/>
    </location>
</feature>
<keyword evidence="3" id="KW-1185">Reference proteome</keyword>
<feature type="compositionally biased region" description="Basic and acidic residues" evidence="1">
    <location>
        <begin position="918"/>
        <end position="933"/>
    </location>
</feature>
<evidence type="ECO:0000313" key="2">
    <source>
        <dbReference type="EMBL" id="OCF61019.1"/>
    </source>
</evidence>
<reference evidence="3" key="2">
    <citation type="submission" date="2013-12" db="EMBL/GenBank/DDBJ databases">
        <title>Evolution of pathogenesis and genome organization in the Tremellales.</title>
        <authorList>
            <person name="Cuomo C."/>
            <person name="Litvintseva A."/>
            <person name="Heitman J."/>
            <person name="Chen Y."/>
            <person name="Sun S."/>
            <person name="Springer D."/>
            <person name="Dromer F."/>
            <person name="Young S."/>
            <person name="Zeng Q."/>
            <person name="Chapman S."/>
            <person name="Gujja S."/>
            <person name="Saif S."/>
            <person name="Birren B."/>
        </authorList>
    </citation>
    <scope>NUCLEOTIDE SEQUENCE [LARGE SCALE GENOMIC DNA]</scope>
    <source>
        <strain evidence="3">CBS 10435</strain>
    </source>
</reference>
<feature type="compositionally biased region" description="Polar residues" evidence="1">
    <location>
        <begin position="346"/>
        <end position="357"/>
    </location>
</feature>
<feature type="compositionally biased region" description="Basic and acidic residues" evidence="1">
    <location>
        <begin position="777"/>
        <end position="790"/>
    </location>
</feature>
<feature type="compositionally biased region" description="Polar residues" evidence="1">
    <location>
        <begin position="253"/>
        <end position="264"/>
    </location>
</feature>
<feature type="compositionally biased region" description="Pro residues" evidence="1">
    <location>
        <begin position="1"/>
        <end position="11"/>
    </location>
</feature>
<evidence type="ECO:0000256" key="1">
    <source>
        <dbReference type="SAM" id="MobiDB-lite"/>
    </source>
</evidence>
<feature type="compositionally biased region" description="Basic and acidic residues" evidence="1">
    <location>
        <begin position="715"/>
        <end position="728"/>
    </location>
</feature>